<keyword evidence="2" id="KW-1185">Reference proteome</keyword>
<dbReference type="AlphaFoldDB" id="A0A081P767"/>
<evidence type="ECO:0000313" key="1">
    <source>
        <dbReference type="EMBL" id="KEQ26540.1"/>
    </source>
</evidence>
<evidence type="ECO:0000313" key="2">
    <source>
        <dbReference type="Proteomes" id="UP000028123"/>
    </source>
</evidence>
<gene>
    <name evidence="1" type="ORF">ET33_32350</name>
</gene>
<proteinExistence type="predicted"/>
<dbReference type="EMBL" id="JNVM01000006">
    <property type="protein sequence ID" value="KEQ26540.1"/>
    <property type="molecule type" value="Genomic_DNA"/>
</dbReference>
<sequence length="62" mass="6707">MARHRRLIGGEIKKITPVGRGARVLRKRFFTEIEIKNGGGVSTGGAIAFAFVCGKYPLLSGF</sequence>
<protein>
    <submittedName>
        <fullName evidence="1">Uncharacterized protein</fullName>
    </submittedName>
</protein>
<name>A0A081P767_9BACL</name>
<accession>A0A081P767</accession>
<reference evidence="1 2" key="1">
    <citation type="submission" date="2014-06" db="EMBL/GenBank/DDBJ databases">
        <title>Draft genome sequence of Paenibacillus sp. MSt1.</title>
        <authorList>
            <person name="Aw Y.K."/>
            <person name="Ong K.S."/>
            <person name="Gan H.M."/>
            <person name="Lee S.M."/>
        </authorList>
    </citation>
    <scope>NUCLEOTIDE SEQUENCE [LARGE SCALE GENOMIC DNA]</scope>
    <source>
        <strain evidence="1 2">MSt1</strain>
    </source>
</reference>
<comment type="caution">
    <text evidence="1">The sequence shown here is derived from an EMBL/GenBank/DDBJ whole genome shotgun (WGS) entry which is preliminary data.</text>
</comment>
<dbReference type="Proteomes" id="UP000028123">
    <property type="component" value="Unassembled WGS sequence"/>
</dbReference>
<organism evidence="1 2">
    <name type="scientific">Paenibacillus tyrfis</name>
    <dbReference type="NCBI Taxonomy" id="1501230"/>
    <lineage>
        <taxon>Bacteria</taxon>
        <taxon>Bacillati</taxon>
        <taxon>Bacillota</taxon>
        <taxon>Bacilli</taxon>
        <taxon>Bacillales</taxon>
        <taxon>Paenibacillaceae</taxon>
        <taxon>Paenibacillus</taxon>
    </lineage>
</organism>
<dbReference type="RefSeq" id="WP_036679266.1">
    <property type="nucleotide sequence ID" value="NZ_JNVM01000006.1"/>
</dbReference>